<dbReference type="AlphaFoldDB" id="A0A160VR00"/>
<protein>
    <submittedName>
        <fullName evidence="1">Uncharacterized protein</fullName>
    </submittedName>
</protein>
<dbReference type="KEGG" id="tch:CHITON_0538"/>
<accession>A0A160VR00</accession>
<reference evidence="2" key="1">
    <citation type="submission" date="2016-01" db="EMBL/GenBank/DDBJ databases">
        <authorList>
            <person name="Vorgias C.E."/>
        </authorList>
    </citation>
    <scope>NUCLEOTIDE SEQUENCE [LARGE SCALE GENOMIC DNA]</scope>
</reference>
<sequence length="68" mass="7968">MRKLGHQKPKKVEPLISLILDKTLVKWCIFSIIFHPMTPRGFIDVLDAYHELYPEIKRPVVIDPIEIS</sequence>
<gene>
    <name evidence="1" type="ORF">CHITON_0538</name>
</gene>
<evidence type="ECO:0000313" key="2">
    <source>
        <dbReference type="Proteomes" id="UP000093069"/>
    </source>
</evidence>
<proteinExistence type="predicted"/>
<organism evidence="1 2">
    <name type="scientific">Thermococcus chitonophagus</name>
    <dbReference type="NCBI Taxonomy" id="54262"/>
    <lineage>
        <taxon>Archaea</taxon>
        <taxon>Methanobacteriati</taxon>
        <taxon>Methanobacteriota</taxon>
        <taxon>Thermococci</taxon>
        <taxon>Thermococcales</taxon>
        <taxon>Thermococcaceae</taxon>
        <taxon>Thermococcus</taxon>
    </lineage>
</organism>
<dbReference type="EMBL" id="LN999010">
    <property type="protein sequence ID" value="CUX77317.1"/>
    <property type="molecule type" value="Genomic_DNA"/>
</dbReference>
<name>A0A160VR00_9EURY</name>
<evidence type="ECO:0000313" key="1">
    <source>
        <dbReference type="EMBL" id="CUX77317.1"/>
    </source>
</evidence>
<dbReference type="Proteomes" id="UP000093069">
    <property type="component" value="Chromosome I"/>
</dbReference>